<dbReference type="EMBL" id="JACRSZ010000001">
    <property type="protein sequence ID" value="MBC8571531.1"/>
    <property type="molecule type" value="Genomic_DNA"/>
</dbReference>
<proteinExistence type="predicted"/>
<evidence type="ECO:0000313" key="1">
    <source>
        <dbReference type="EMBL" id="MBC8571531.1"/>
    </source>
</evidence>
<accession>A0ABR7N552</accession>
<organism evidence="1 2">
    <name type="scientific">Jingyaoa shaoxingensis</name>
    <dbReference type="NCBI Taxonomy" id="2763671"/>
    <lineage>
        <taxon>Bacteria</taxon>
        <taxon>Bacillati</taxon>
        <taxon>Bacillota</taxon>
        <taxon>Clostridia</taxon>
        <taxon>Lachnospirales</taxon>
        <taxon>Lachnospiraceae</taxon>
        <taxon>Jingyaoa</taxon>
    </lineage>
</organism>
<sequence length="46" mass="5451">MQFIHIFTDQELARLLDLVSMSDDDFFLRFPDVSDHNNSVPIPEER</sequence>
<protein>
    <submittedName>
        <fullName evidence="1">Uncharacterized protein</fullName>
    </submittedName>
</protein>
<reference evidence="1 2" key="1">
    <citation type="submission" date="2020-08" db="EMBL/GenBank/DDBJ databases">
        <title>Genome public.</title>
        <authorList>
            <person name="Liu C."/>
            <person name="Sun Q."/>
        </authorList>
    </citation>
    <scope>NUCLEOTIDE SEQUENCE [LARGE SCALE GENOMIC DNA]</scope>
    <source>
        <strain evidence="1 2">NSJ-46</strain>
    </source>
</reference>
<gene>
    <name evidence="1" type="ORF">H8716_00265</name>
</gene>
<dbReference type="Proteomes" id="UP000657421">
    <property type="component" value="Unassembled WGS sequence"/>
</dbReference>
<keyword evidence="2" id="KW-1185">Reference proteome</keyword>
<evidence type="ECO:0000313" key="2">
    <source>
        <dbReference type="Proteomes" id="UP000657421"/>
    </source>
</evidence>
<comment type="caution">
    <text evidence="1">The sequence shown here is derived from an EMBL/GenBank/DDBJ whole genome shotgun (WGS) entry which is preliminary data.</text>
</comment>
<dbReference type="RefSeq" id="WP_249306337.1">
    <property type="nucleotide sequence ID" value="NZ_JACRSZ010000001.1"/>
</dbReference>
<name>A0ABR7N552_9FIRM</name>